<feature type="non-terminal residue" evidence="2">
    <location>
        <position position="1"/>
    </location>
</feature>
<accession>A0A0V0HFF8</accession>
<keyword evidence="1" id="KW-1133">Transmembrane helix</keyword>
<dbReference type="AlphaFoldDB" id="A0A0V0HFF8"/>
<sequence length="71" mass="8227">VKNSKYIILVSYFKILQATYLILNNIHLYLLMCGGHESSLQKIKIFFFAQSTIHIDIVHNLNISILSYPKT</sequence>
<evidence type="ECO:0000256" key="1">
    <source>
        <dbReference type="SAM" id="Phobius"/>
    </source>
</evidence>
<reference evidence="2" key="1">
    <citation type="submission" date="2015-12" db="EMBL/GenBank/DDBJ databases">
        <title>Gene expression during late stages of embryo sac development: a critical building block for successful pollen-pistil interactions.</title>
        <authorList>
            <person name="Liu Y."/>
            <person name="Joly V."/>
            <person name="Sabar M."/>
            <person name="Matton D.P."/>
        </authorList>
    </citation>
    <scope>NUCLEOTIDE SEQUENCE</scope>
</reference>
<organism evidence="2">
    <name type="scientific">Solanum chacoense</name>
    <name type="common">Chaco potato</name>
    <dbReference type="NCBI Taxonomy" id="4108"/>
    <lineage>
        <taxon>Eukaryota</taxon>
        <taxon>Viridiplantae</taxon>
        <taxon>Streptophyta</taxon>
        <taxon>Embryophyta</taxon>
        <taxon>Tracheophyta</taxon>
        <taxon>Spermatophyta</taxon>
        <taxon>Magnoliopsida</taxon>
        <taxon>eudicotyledons</taxon>
        <taxon>Gunneridae</taxon>
        <taxon>Pentapetalae</taxon>
        <taxon>asterids</taxon>
        <taxon>lamiids</taxon>
        <taxon>Solanales</taxon>
        <taxon>Solanaceae</taxon>
        <taxon>Solanoideae</taxon>
        <taxon>Solaneae</taxon>
        <taxon>Solanum</taxon>
    </lineage>
</organism>
<name>A0A0V0HFF8_SOLCH</name>
<keyword evidence="1" id="KW-0472">Membrane</keyword>
<feature type="transmembrane region" description="Helical" evidence="1">
    <location>
        <begin position="6"/>
        <end position="23"/>
    </location>
</feature>
<protein>
    <submittedName>
        <fullName evidence="2">Putative ovule protein</fullName>
    </submittedName>
</protein>
<evidence type="ECO:0000313" key="2">
    <source>
        <dbReference type="EMBL" id="JAP19180.1"/>
    </source>
</evidence>
<keyword evidence="1" id="KW-0812">Transmembrane</keyword>
<dbReference type="EMBL" id="GEDG01020371">
    <property type="protein sequence ID" value="JAP19180.1"/>
    <property type="molecule type" value="Transcribed_RNA"/>
</dbReference>
<proteinExistence type="predicted"/>